<dbReference type="EMBL" id="JBFOLJ010000003">
    <property type="protein sequence ID" value="KAL2549981.1"/>
    <property type="molecule type" value="Genomic_DNA"/>
</dbReference>
<evidence type="ECO:0000313" key="3">
    <source>
        <dbReference type="EMBL" id="KAL2549981.1"/>
    </source>
</evidence>
<dbReference type="PANTHER" id="PTHR47074:SF11">
    <property type="entry name" value="REVERSE TRANSCRIPTASE-LIKE PROTEIN"/>
    <property type="match status" value="1"/>
</dbReference>
<feature type="region of interest" description="Disordered" evidence="1">
    <location>
        <begin position="79"/>
        <end position="103"/>
    </location>
</feature>
<gene>
    <name evidence="3" type="ORF">Fot_11511</name>
</gene>
<feature type="domain" description="RNase H type-1" evidence="2">
    <location>
        <begin position="14"/>
        <end position="74"/>
    </location>
</feature>
<reference evidence="4" key="1">
    <citation type="submission" date="2024-07" db="EMBL/GenBank/DDBJ databases">
        <title>Two chromosome-level genome assemblies of Korean endemic species Abeliophyllum distichum and Forsythia ovata (Oleaceae).</title>
        <authorList>
            <person name="Jang H."/>
        </authorList>
    </citation>
    <scope>NUCLEOTIDE SEQUENCE [LARGE SCALE GENOMIC DNA]</scope>
</reference>
<evidence type="ECO:0000256" key="1">
    <source>
        <dbReference type="SAM" id="MobiDB-lite"/>
    </source>
</evidence>
<comment type="caution">
    <text evidence="3">The sequence shown here is derived from an EMBL/GenBank/DDBJ whole genome shotgun (WGS) entry which is preliminary data.</text>
</comment>
<sequence length="103" mass="11290">MRDVTACDVDDFNGIGVVIQDHSGSVLAASSQPAYVCFSPKVAASLALRYGLQLAKNHGFRVGITETSAQRVTSFSFKRDDEEDTNNGEKIGIQQRVNQVRRE</sequence>
<evidence type="ECO:0000259" key="2">
    <source>
        <dbReference type="Pfam" id="PF13456"/>
    </source>
</evidence>
<accession>A0ABD1WK97</accession>
<dbReference type="PANTHER" id="PTHR47074">
    <property type="entry name" value="BNAC02G40300D PROTEIN"/>
    <property type="match status" value="1"/>
</dbReference>
<dbReference type="Pfam" id="PF13456">
    <property type="entry name" value="RVT_3"/>
    <property type="match status" value="1"/>
</dbReference>
<organism evidence="3 4">
    <name type="scientific">Forsythia ovata</name>
    <dbReference type="NCBI Taxonomy" id="205694"/>
    <lineage>
        <taxon>Eukaryota</taxon>
        <taxon>Viridiplantae</taxon>
        <taxon>Streptophyta</taxon>
        <taxon>Embryophyta</taxon>
        <taxon>Tracheophyta</taxon>
        <taxon>Spermatophyta</taxon>
        <taxon>Magnoliopsida</taxon>
        <taxon>eudicotyledons</taxon>
        <taxon>Gunneridae</taxon>
        <taxon>Pentapetalae</taxon>
        <taxon>asterids</taxon>
        <taxon>lamiids</taxon>
        <taxon>Lamiales</taxon>
        <taxon>Oleaceae</taxon>
        <taxon>Forsythieae</taxon>
        <taxon>Forsythia</taxon>
    </lineage>
</organism>
<name>A0ABD1WK97_9LAMI</name>
<protein>
    <submittedName>
        <fullName evidence="3">Ribonuclease H-like domain containing protein</fullName>
    </submittedName>
</protein>
<dbReference type="InterPro" id="IPR002156">
    <property type="entry name" value="RNaseH_domain"/>
</dbReference>
<evidence type="ECO:0000313" key="4">
    <source>
        <dbReference type="Proteomes" id="UP001604277"/>
    </source>
</evidence>
<proteinExistence type="predicted"/>
<dbReference type="Proteomes" id="UP001604277">
    <property type="component" value="Unassembled WGS sequence"/>
</dbReference>
<dbReference type="InterPro" id="IPR052929">
    <property type="entry name" value="RNase_H-like_EbsB-rel"/>
</dbReference>
<keyword evidence="4" id="KW-1185">Reference proteome</keyword>
<dbReference type="AlphaFoldDB" id="A0ABD1WK97"/>